<dbReference type="GO" id="GO:0005886">
    <property type="term" value="C:plasma membrane"/>
    <property type="evidence" value="ECO:0007669"/>
    <property type="project" value="TreeGrafter"/>
</dbReference>
<comment type="similarity">
    <text evidence="3">Belongs to the UbiA prenyltransferase family.</text>
</comment>
<keyword evidence="7 10" id="KW-1133">Transmembrane helix</keyword>
<dbReference type="PANTHER" id="PTHR11048">
    <property type="entry name" value="PRENYLTRANSFERASES"/>
    <property type="match status" value="1"/>
</dbReference>
<dbReference type="InterPro" id="IPR006371">
    <property type="entry name" value="Polyprenyltransferase_UbiA-li"/>
</dbReference>
<evidence type="ECO:0000256" key="2">
    <source>
        <dbReference type="ARBA" id="ARBA00004141"/>
    </source>
</evidence>
<dbReference type="STRING" id="341036.SAMN05660649_00445"/>
<accession>A0A1I2N9Q1</accession>
<dbReference type="GO" id="GO:0006744">
    <property type="term" value="P:ubiquinone biosynthetic process"/>
    <property type="evidence" value="ECO:0007669"/>
    <property type="project" value="TreeGrafter"/>
</dbReference>
<feature type="transmembrane region" description="Helical" evidence="10">
    <location>
        <begin position="262"/>
        <end position="289"/>
    </location>
</feature>
<evidence type="ECO:0000256" key="1">
    <source>
        <dbReference type="ARBA" id="ARBA00001946"/>
    </source>
</evidence>
<dbReference type="RefSeq" id="WP_092468255.1">
    <property type="nucleotide sequence ID" value="NZ_FOOX01000001.1"/>
</dbReference>
<evidence type="ECO:0000256" key="8">
    <source>
        <dbReference type="ARBA" id="ARBA00023136"/>
    </source>
</evidence>
<keyword evidence="8 10" id="KW-0472">Membrane</keyword>
<evidence type="ECO:0000256" key="9">
    <source>
        <dbReference type="ARBA" id="ARBA00034524"/>
    </source>
</evidence>
<dbReference type="InterPro" id="IPR039653">
    <property type="entry name" value="Prenyltransferase"/>
</dbReference>
<feature type="transmembrane region" description="Helical" evidence="10">
    <location>
        <begin position="138"/>
        <end position="157"/>
    </location>
</feature>
<comment type="cofactor">
    <cofactor evidence="1">
        <name>Mg(2+)</name>
        <dbReference type="ChEBI" id="CHEBI:18420"/>
    </cofactor>
</comment>
<dbReference type="FunFam" id="1.20.120.1780:FF:000001">
    <property type="entry name" value="4-hydroxybenzoate octaprenyltransferase"/>
    <property type="match status" value="1"/>
</dbReference>
<feature type="transmembrane region" description="Helical" evidence="10">
    <location>
        <begin position="205"/>
        <end position="227"/>
    </location>
</feature>
<dbReference type="InterPro" id="IPR044878">
    <property type="entry name" value="UbiA_sf"/>
</dbReference>
<dbReference type="Gene3D" id="1.20.120.1780">
    <property type="entry name" value="UbiA prenyltransferase"/>
    <property type="match status" value="1"/>
</dbReference>
<evidence type="ECO:0000256" key="6">
    <source>
        <dbReference type="ARBA" id="ARBA00022692"/>
    </source>
</evidence>
<reference evidence="12" key="1">
    <citation type="submission" date="2016-10" db="EMBL/GenBank/DDBJ databases">
        <authorList>
            <person name="Varghese N."/>
            <person name="Submissions S."/>
        </authorList>
    </citation>
    <scope>NUCLEOTIDE SEQUENCE [LARGE SCALE GENOMIC DNA]</scope>
    <source>
        <strain evidence="12">DSM 17038</strain>
    </source>
</reference>
<evidence type="ECO:0000256" key="10">
    <source>
        <dbReference type="SAM" id="Phobius"/>
    </source>
</evidence>
<organism evidence="11 12">
    <name type="scientific">Desulfotruncus arcticus DSM 17038</name>
    <dbReference type="NCBI Taxonomy" id="1121424"/>
    <lineage>
        <taxon>Bacteria</taxon>
        <taxon>Bacillati</taxon>
        <taxon>Bacillota</taxon>
        <taxon>Clostridia</taxon>
        <taxon>Eubacteriales</taxon>
        <taxon>Desulfallaceae</taxon>
        <taxon>Desulfotruncus</taxon>
    </lineage>
</organism>
<dbReference type="Gene3D" id="1.10.357.140">
    <property type="entry name" value="UbiA prenyltransferase"/>
    <property type="match status" value="1"/>
</dbReference>
<keyword evidence="4" id="KW-0997">Cell inner membrane</keyword>
<evidence type="ECO:0000256" key="3">
    <source>
        <dbReference type="ARBA" id="ARBA00005985"/>
    </source>
</evidence>
<feature type="transmembrane region" description="Helical" evidence="10">
    <location>
        <begin position="233"/>
        <end position="250"/>
    </location>
</feature>
<gene>
    <name evidence="11" type="ORF">SAMN05660649_00445</name>
</gene>
<evidence type="ECO:0000313" key="12">
    <source>
        <dbReference type="Proteomes" id="UP000199337"/>
    </source>
</evidence>
<dbReference type="CDD" id="cd13959">
    <property type="entry name" value="PT_UbiA_COQ2"/>
    <property type="match status" value="1"/>
</dbReference>
<dbReference type="OrthoDB" id="9782418at2"/>
<dbReference type="PANTHER" id="PTHR11048:SF28">
    <property type="entry name" value="4-HYDROXYBENZOATE POLYPRENYLTRANSFERASE, MITOCHONDRIAL"/>
    <property type="match status" value="1"/>
</dbReference>
<protein>
    <recommendedName>
        <fullName evidence="9">4-hydroxybenzoate polyprenyltransferase</fullName>
        <ecNumber evidence="9">2.5.1.39</ecNumber>
    </recommendedName>
</protein>
<feature type="transmembrane region" description="Helical" evidence="10">
    <location>
        <begin position="163"/>
        <end position="184"/>
    </location>
</feature>
<dbReference type="Pfam" id="PF01040">
    <property type="entry name" value="UbiA"/>
    <property type="match status" value="1"/>
</dbReference>
<dbReference type="GO" id="GO:0008412">
    <property type="term" value="F:4-hydroxybenzoate polyprenyltransferase activity"/>
    <property type="evidence" value="ECO:0007669"/>
    <property type="project" value="UniProtKB-EC"/>
</dbReference>
<keyword evidence="4" id="KW-1003">Cell membrane</keyword>
<dbReference type="NCBIfam" id="TIGR01475">
    <property type="entry name" value="ubiA_other"/>
    <property type="match status" value="1"/>
</dbReference>
<evidence type="ECO:0000313" key="11">
    <source>
        <dbReference type="EMBL" id="SFG00594.1"/>
    </source>
</evidence>
<dbReference type="EC" id="2.5.1.39" evidence="9"/>
<feature type="transmembrane region" description="Helical" evidence="10">
    <location>
        <begin position="86"/>
        <end position="107"/>
    </location>
</feature>
<dbReference type="InterPro" id="IPR000537">
    <property type="entry name" value="UbiA_prenyltransferase"/>
</dbReference>
<proteinExistence type="inferred from homology"/>
<evidence type="ECO:0000256" key="5">
    <source>
        <dbReference type="ARBA" id="ARBA00022679"/>
    </source>
</evidence>
<feature type="transmembrane region" description="Helical" evidence="10">
    <location>
        <begin position="21"/>
        <end position="39"/>
    </location>
</feature>
<dbReference type="Proteomes" id="UP000199337">
    <property type="component" value="Unassembled WGS sequence"/>
</dbReference>
<evidence type="ECO:0000256" key="4">
    <source>
        <dbReference type="ARBA" id="ARBA00022519"/>
    </source>
</evidence>
<sequence>MESTITNKTKIFLDMIRFEHTIFALPFAFIGALLVQKKVPDGSEILWITLAMIGARTAAMSLNRIIDRHIDAQNPRTANRALPKGLLRVGEVWGYALLSFALLLLSAYQLSPLAFKLFPIAVVALSFYSYTKRFTWTCHLFLGLTLGLAPLGAWVAIANSFHLAPILLGIGVLFWVAGFDIIYACDDYSFDTSNRIHSIPARFGIARALKISALFHILAPAFFIAVAVVMHMGLFYLAGLAVAVGLLFYQHKLVSPEDLSRAGVAFFNLNGTLSILMFCFTLLDIIYTIHVF</sequence>
<dbReference type="FunFam" id="1.10.357.140:FF:000008">
    <property type="entry name" value="4-hydroxybenzoate octaprenyltransferase"/>
    <property type="match status" value="1"/>
</dbReference>
<comment type="subcellular location">
    <subcellularLocation>
        <location evidence="2">Membrane</location>
        <topology evidence="2">Multi-pass membrane protein</topology>
    </subcellularLocation>
</comment>
<dbReference type="AlphaFoldDB" id="A0A1I2N9Q1"/>
<feature type="transmembrane region" description="Helical" evidence="10">
    <location>
        <begin position="45"/>
        <end position="66"/>
    </location>
</feature>
<dbReference type="EMBL" id="FOOX01000001">
    <property type="protein sequence ID" value="SFG00594.1"/>
    <property type="molecule type" value="Genomic_DNA"/>
</dbReference>
<keyword evidence="5 11" id="KW-0808">Transferase</keyword>
<name>A0A1I2N9Q1_9FIRM</name>
<evidence type="ECO:0000256" key="7">
    <source>
        <dbReference type="ARBA" id="ARBA00022989"/>
    </source>
</evidence>
<feature type="transmembrane region" description="Helical" evidence="10">
    <location>
        <begin position="113"/>
        <end position="131"/>
    </location>
</feature>
<keyword evidence="12" id="KW-1185">Reference proteome</keyword>
<keyword evidence="6 10" id="KW-0812">Transmembrane</keyword>